<dbReference type="GO" id="GO:0004132">
    <property type="term" value="F:dCMP deaminase activity"/>
    <property type="evidence" value="ECO:0007669"/>
    <property type="project" value="InterPro"/>
</dbReference>
<dbReference type="InterPro" id="IPR002125">
    <property type="entry name" value="CMP_dCMP_dom"/>
</dbReference>
<dbReference type="AlphaFoldDB" id="A0A075QZD4"/>
<protein>
    <submittedName>
        <fullName evidence="6">Riboflavin biosynthesis protein RibD</fullName>
    </submittedName>
</protein>
<accession>A0A075QZD4</accession>
<dbReference type="KEGG" id="blr:BRLA_c013630"/>
<feature type="binding site" evidence="4">
    <location>
        <position position="100"/>
    </location>
    <ligand>
        <name>Zn(2+)</name>
        <dbReference type="ChEBI" id="CHEBI:29105"/>
        <note>catalytic</note>
    </ligand>
</feature>
<evidence type="ECO:0000313" key="6">
    <source>
        <dbReference type="EMBL" id="AIG25702.1"/>
    </source>
</evidence>
<dbReference type="Proteomes" id="UP000005850">
    <property type="component" value="Chromosome"/>
</dbReference>
<evidence type="ECO:0000256" key="1">
    <source>
        <dbReference type="ARBA" id="ARBA00001947"/>
    </source>
</evidence>
<dbReference type="PROSITE" id="PS51747">
    <property type="entry name" value="CYT_DCMP_DEAMINASES_2"/>
    <property type="match status" value="1"/>
</dbReference>
<keyword evidence="4" id="KW-0479">Metal-binding</keyword>
<feature type="binding site" evidence="4">
    <location>
        <position position="97"/>
    </location>
    <ligand>
        <name>Zn(2+)</name>
        <dbReference type="ChEBI" id="CHEBI:29105"/>
        <note>catalytic</note>
    </ligand>
</feature>
<dbReference type="PANTHER" id="PTHR11086:SF18">
    <property type="entry name" value="DEOXYCYTIDYLATE DEAMINASE"/>
    <property type="match status" value="1"/>
</dbReference>
<feature type="active site" description="Proton donor" evidence="3">
    <location>
        <position position="73"/>
    </location>
</feature>
<comment type="cofactor">
    <cofactor evidence="1 4">
        <name>Zn(2+)</name>
        <dbReference type="ChEBI" id="CHEBI:29105"/>
    </cofactor>
</comment>
<dbReference type="STRING" id="1042163.BRLA_c013630"/>
<dbReference type="HOGENOM" id="CLU_047993_2_2_9"/>
<evidence type="ECO:0000313" key="7">
    <source>
        <dbReference type="Proteomes" id="UP000005850"/>
    </source>
</evidence>
<keyword evidence="4" id="KW-0862">Zinc</keyword>
<organism evidence="6 7">
    <name type="scientific">Brevibacillus laterosporus LMG 15441</name>
    <dbReference type="NCBI Taxonomy" id="1042163"/>
    <lineage>
        <taxon>Bacteria</taxon>
        <taxon>Bacillati</taxon>
        <taxon>Bacillota</taxon>
        <taxon>Bacilli</taxon>
        <taxon>Bacillales</taxon>
        <taxon>Paenibacillaceae</taxon>
        <taxon>Brevibacillus</taxon>
    </lineage>
</organism>
<evidence type="ECO:0000256" key="2">
    <source>
        <dbReference type="ARBA" id="ARBA00022801"/>
    </source>
</evidence>
<reference evidence="6 7" key="1">
    <citation type="journal article" date="2011" name="J. Bacteriol.">
        <title>Genome sequence of Brevibacillus laterosporus LMG 15441, a pathogen of invertebrates.</title>
        <authorList>
            <person name="Djukic M."/>
            <person name="Poehlein A."/>
            <person name="Thurmer A."/>
            <person name="Daniel R."/>
        </authorList>
    </citation>
    <scope>NUCLEOTIDE SEQUENCE [LARGE SCALE GENOMIC DNA]</scope>
    <source>
        <strain evidence="6 7">LMG 15441</strain>
    </source>
</reference>
<dbReference type="InterPro" id="IPR035105">
    <property type="entry name" value="Deoxycytidylate_deaminase_dom"/>
</dbReference>
<dbReference type="Pfam" id="PF00383">
    <property type="entry name" value="dCMP_cyt_deam_1"/>
    <property type="match status" value="1"/>
</dbReference>
<dbReference type="PIRSF" id="PIRSF006019">
    <property type="entry name" value="dCMP_deaminase"/>
    <property type="match status" value="1"/>
</dbReference>
<proteinExistence type="predicted"/>
<keyword evidence="2" id="KW-0378">Hydrolase</keyword>
<dbReference type="RefSeq" id="WP_003338257.1">
    <property type="nucleotide sequence ID" value="NZ_CP007806.1"/>
</dbReference>
<dbReference type="GO" id="GO:0005737">
    <property type="term" value="C:cytoplasm"/>
    <property type="evidence" value="ECO:0007669"/>
    <property type="project" value="TreeGrafter"/>
</dbReference>
<feature type="domain" description="CMP/dCMP-type deaminase" evidence="5">
    <location>
        <begin position="5"/>
        <end position="133"/>
    </location>
</feature>
<dbReference type="eggNOG" id="COG2131">
    <property type="taxonomic scope" value="Bacteria"/>
</dbReference>
<dbReference type="InterPro" id="IPR016473">
    <property type="entry name" value="dCMP_deaminase"/>
</dbReference>
<dbReference type="EMBL" id="CP007806">
    <property type="protein sequence ID" value="AIG25702.1"/>
    <property type="molecule type" value="Genomic_DNA"/>
</dbReference>
<dbReference type="InterPro" id="IPR015517">
    <property type="entry name" value="dCMP_deaminase-rel"/>
</dbReference>
<dbReference type="CDD" id="cd01286">
    <property type="entry name" value="deoxycytidylate_deaminase"/>
    <property type="match status" value="1"/>
</dbReference>
<gene>
    <name evidence="6" type="primary">ribD_1</name>
    <name evidence="6" type="ORF">BRLA_c013630</name>
</gene>
<keyword evidence="7" id="KW-1185">Reference proteome</keyword>
<dbReference type="SUPFAM" id="SSF53927">
    <property type="entry name" value="Cytidine deaminase-like"/>
    <property type="match status" value="1"/>
</dbReference>
<dbReference type="GO" id="GO:0006220">
    <property type="term" value="P:pyrimidine nucleotide metabolic process"/>
    <property type="evidence" value="ECO:0007669"/>
    <property type="project" value="InterPro"/>
</dbReference>
<evidence type="ECO:0000256" key="4">
    <source>
        <dbReference type="PIRSR" id="PIRSR006019-2"/>
    </source>
</evidence>
<evidence type="ECO:0000256" key="3">
    <source>
        <dbReference type="PIRSR" id="PIRSR006019-1"/>
    </source>
</evidence>
<name>A0A075QZD4_BRELA</name>
<dbReference type="PANTHER" id="PTHR11086">
    <property type="entry name" value="DEOXYCYTIDYLATE DEAMINASE-RELATED"/>
    <property type="match status" value="1"/>
</dbReference>
<dbReference type="GO" id="GO:0008270">
    <property type="term" value="F:zinc ion binding"/>
    <property type="evidence" value="ECO:0007669"/>
    <property type="project" value="InterPro"/>
</dbReference>
<dbReference type="InterPro" id="IPR016193">
    <property type="entry name" value="Cytidine_deaminase-like"/>
</dbReference>
<sequence>MARKSWDEYFLDIADQVSTRSTCPRLHVGSVIVKDKHIIATGYNGSIHGHDHCDDGGCLINEAGRCVRTVHAEVNSVLHADRDSLKGATAYVTHEPCENCAKTLAQSGIARIVYRNAYPNKWNEHFLKGIEVIHLPVSDARNN</sequence>
<dbReference type="Gene3D" id="3.40.140.10">
    <property type="entry name" value="Cytidine Deaminase, domain 2"/>
    <property type="match status" value="1"/>
</dbReference>
<evidence type="ECO:0000259" key="5">
    <source>
        <dbReference type="PROSITE" id="PS51747"/>
    </source>
</evidence>
<feature type="binding site" evidence="4">
    <location>
        <position position="71"/>
    </location>
    <ligand>
        <name>Zn(2+)</name>
        <dbReference type="ChEBI" id="CHEBI:29105"/>
        <note>catalytic</note>
    </ligand>
</feature>